<gene>
    <name evidence="5" type="ORF">MAR_018126</name>
</gene>
<evidence type="ECO:0000256" key="1">
    <source>
        <dbReference type="ARBA" id="ARBA00004123"/>
    </source>
</evidence>
<dbReference type="PANTHER" id="PTHR13293">
    <property type="entry name" value="AKIRIN-RELATED"/>
    <property type="match status" value="1"/>
</dbReference>
<organism evidence="5 6">
    <name type="scientific">Mya arenaria</name>
    <name type="common">Soft-shell clam</name>
    <dbReference type="NCBI Taxonomy" id="6604"/>
    <lineage>
        <taxon>Eukaryota</taxon>
        <taxon>Metazoa</taxon>
        <taxon>Spiralia</taxon>
        <taxon>Lophotrochozoa</taxon>
        <taxon>Mollusca</taxon>
        <taxon>Bivalvia</taxon>
        <taxon>Autobranchia</taxon>
        <taxon>Heteroconchia</taxon>
        <taxon>Euheterodonta</taxon>
        <taxon>Imparidentia</taxon>
        <taxon>Neoheterodontei</taxon>
        <taxon>Myida</taxon>
        <taxon>Myoidea</taxon>
        <taxon>Myidae</taxon>
        <taxon>Mya</taxon>
    </lineage>
</organism>
<comment type="subcellular location">
    <subcellularLocation>
        <location evidence="1">Nucleus</location>
    </subcellularLocation>
</comment>
<keyword evidence="3" id="KW-0539">Nucleus</keyword>
<dbReference type="PANTHER" id="PTHR13293:SF6">
    <property type="entry name" value="AKIRIN-RELATED"/>
    <property type="match status" value="1"/>
</dbReference>
<dbReference type="EMBL" id="CP111017">
    <property type="protein sequence ID" value="WAR08168.1"/>
    <property type="molecule type" value="Genomic_DNA"/>
</dbReference>
<proteinExistence type="inferred from homology"/>
<sequence>MACGATLKRSLDFDPLHSPGQTTPKRRRCTPMNLTPSTPPRSVPPSPFGEVNPKLTQELIAANLSAEVRRLQRRKQLQFSNGSGSPPHPSQSSSAESCASPSAMDSQCVQTLAHCSSNTLFNALSPSKRDIPLFTFKQVSMICERMLKERESQIQEQYNTVLTCKMAVKELNDLQGPQLDIDSGDQKVLCILSCDQYDAYKDTLCVCKLSSNA</sequence>
<evidence type="ECO:0000256" key="4">
    <source>
        <dbReference type="SAM" id="MobiDB-lite"/>
    </source>
</evidence>
<accession>A0ABY7EHN1</accession>
<evidence type="ECO:0000313" key="6">
    <source>
        <dbReference type="Proteomes" id="UP001164746"/>
    </source>
</evidence>
<dbReference type="InterPro" id="IPR024132">
    <property type="entry name" value="Akirin"/>
</dbReference>
<reference evidence="5" key="1">
    <citation type="submission" date="2022-11" db="EMBL/GenBank/DDBJ databases">
        <title>Centuries of genome instability and evolution in soft-shell clam transmissible cancer (bioRxiv).</title>
        <authorList>
            <person name="Hart S.F.M."/>
            <person name="Yonemitsu M.A."/>
            <person name="Giersch R.M."/>
            <person name="Beal B.F."/>
            <person name="Arriagada G."/>
            <person name="Davis B.W."/>
            <person name="Ostrander E.A."/>
            <person name="Goff S.P."/>
            <person name="Metzger M.J."/>
        </authorList>
    </citation>
    <scope>NUCLEOTIDE SEQUENCE</scope>
    <source>
        <strain evidence="5">MELC-2E11</strain>
        <tissue evidence="5">Siphon/mantle</tissue>
    </source>
</reference>
<evidence type="ECO:0000256" key="3">
    <source>
        <dbReference type="ARBA" id="ARBA00023242"/>
    </source>
</evidence>
<dbReference type="CDD" id="cd22240">
    <property type="entry name" value="akirin"/>
    <property type="match status" value="1"/>
</dbReference>
<feature type="region of interest" description="Disordered" evidence="4">
    <location>
        <begin position="78"/>
        <end position="99"/>
    </location>
</feature>
<dbReference type="Proteomes" id="UP001164746">
    <property type="component" value="Chromosome 6"/>
</dbReference>
<comment type="similarity">
    <text evidence="2">Belongs to the akirin family.</text>
</comment>
<feature type="compositionally biased region" description="Low complexity" evidence="4">
    <location>
        <begin position="80"/>
        <end position="99"/>
    </location>
</feature>
<keyword evidence="6" id="KW-1185">Reference proteome</keyword>
<name>A0ABY7EHN1_MYAAR</name>
<feature type="compositionally biased region" description="Pro residues" evidence="4">
    <location>
        <begin position="37"/>
        <end position="47"/>
    </location>
</feature>
<evidence type="ECO:0000256" key="2">
    <source>
        <dbReference type="ARBA" id="ARBA00005625"/>
    </source>
</evidence>
<feature type="region of interest" description="Disordered" evidence="4">
    <location>
        <begin position="1"/>
        <end position="52"/>
    </location>
</feature>
<protein>
    <submittedName>
        <fullName evidence="5">AKIRB-like protein</fullName>
    </submittedName>
</protein>
<evidence type="ECO:0000313" key="5">
    <source>
        <dbReference type="EMBL" id="WAR08168.1"/>
    </source>
</evidence>